<protein>
    <submittedName>
        <fullName evidence="2">Uncharacterized protein</fullName>
    </submittedName>
</protein>
<feature type="region of interest" description="Disordered" evidence="1">
    <location>
        <begin position="353"/>
        <end position="378"/>
    </location>
</feature>
<feature type="compositionally biased region" description="Basic and acidic residues" evidence="1">
    <location>
        <begin position="364"/>
        <end position="378"/>
    </location>
</feature>
<evidence type="ECO:0000256" key="1">
    <source>
        <dbReference type="SAM" id="MobiDB-lite"/>
    </source>
</evidence>
<organism evidence="2 3">
    <name type="scientific">Massarina eburnea CBS 473.64</name>
    <dbReference type="NCBI Taxonomy" id="1395130"/>
    <lineage>
        <taxon>Eukaryota</taxon>
        <taxon>Fungi</taxon>
        <taxon>Dikarya</taxon>
        <taxon>Ascomycota</taxon>
        <taxon>Pezizomycotina</taxon>
        <taxon>Dothideomycetes</taxon>
        <taxon>Pleosporomycetidae</taxon>
        <taxon>Pleosporales</taxon>
        <taxon>Massarineae</taxon>
        <taxon>Massarinaceae</taxon>
        <taxon>Massarina</taxon>
    </lineage>
</organism>
<evidence type="ECO:0000313" key="3">
    <source>
        <dbReference type="Proteomes" id="UP000799753"/>
    </source>
</evidence>
<gene>
    <name evidence="2" type="ORF">P280DRAFT_469967</name>
</gene>
<sequence length="429" mass="47396">MANNKNKSKLKIDPEPFKSSYLAIPPSPFSPRTPIALLSNPFPRHTKTYPAPDVTATPPSPLQWMWQCHQCRRTYSLGVTRRCLEDGHHFCAGTTTVKMWRKPLRPGKVRRHRACASEFDYQGWKTWGRWRRSGRRESVYHGSAASSASSSEYSSEEYTESEVENRIESGRRTRRLNAIPPAPLKDCWNACDYPSECRWGKRFGIHTPIATTFPTIEAPHPPPATAPSPASTPPIATTFEGILKPENCKEVKKERKADKTDFWGALVASATRRKSHPPSSPLASVSEELEPSNVLSLQKDGDGDGDGHVVMTSFDDVLKAPQAVATITPSTTSSVSAGRSTSTVVTLKEFVRKSSRKMNSSSKNSDEKEKVDRDGKEGLDATFGAFDFGISSRKEVADATVELAPLERMKSRDSGYASTPDLCGVYASR</sequence>
<keyword evidence="3" id="KW-1185">Reference proteome</keyword>
<dbReference type="Proteomes" id="UP000799753">
    <property type="component" value="Unassembled WGS sequence"/>
</dbReference>
<dbReference type="AlphaFoldDB" id="A0A6A6RXK1"/>
<dbReference type="EMBL" id="MU006785">
    <property type="protein sequence ID" value="KAF2640266.1"/>
    <property type="molecule type" value="Genomic_DNA"/>
</dbReference>
<name>A0A6A6RXK1_9PLEO</name>
<reference evidence="2" key="1">
    <citation type="journal article" date="2020" name="Stud. Mycol.">
        <title>101 Dothideomycetes genomes: a test case for predicting lifestyles and emergence of pathogens.</title>
        <authorList>
            <person name="Haridas S."/>
            <person name="Albert R."/>
            <person name="Binder M."/>
            <person name="Bloem J."/>
            <person name="Labutti K."/>
            <person name="Salamov A."/>
            <person name="Andreopoulos B."/>
            <person name="Baker S."/>
            <person name="Barry K."/>
            <person name="Bills G."/>
            <person name="Bluhm B."/>
            <person name="Cannon C."/>
            <person name="Castanera R."/>
            <person name="Culley D."/>
            <person name="Daum C."/>
            <person name="Ezra D."/>
            <person name="Gonzalez J."/>
            <person name="Henrissat B."/>
            <person name="Kuo A."/>
            <person name="Liang C."/>
            <person name="Lipzen A."/>
            <person name="Lutzoni F."/>
            <person name="Magnuson J."/>
            <person name="Mondo S."/>
            <person name="Nolan M."/>
            <person name="Ohm R."/>
            <person name="Pangilinan J."/>
            <person name="Park H.-J."/>
            <person name="Ramirez L."/>
            <person name="Alfaro M."/>
            <person name="Sun H."/>
            <person name="Tritt A."/>
            <person name="Yoshinaga Y."/>
            <person name="Zwiers L.-H."/>
            <person name="Turgeon B."/>
            <person name="Goodwin S."/>
            <person name="Spatafora J."/>
            <person name="Crous P."/>
            <person name="Grigoriev I."/>
        </authorList>
    </citation>
    <scope>NUCLEOTIDE SEQUENCE</scope>
    <source>
        <strain evidence="2">CBS 473.64</strain>
    </source>
</reference>
<proteinExistence type="predicted"/>
<accession>A0A6A6RXK1</accession>
<feature type="region of interest" description="Disordered" evidence="1">
    <location>
        <begin position="269"/>
        <end position="306"/>
    </location>
</feature>
<feature type="region of interest" description="Disordered" evidence="1">
    <location>
        <begin position="410"/>
        <end position="429"/>
    </location>
</feature>
<dbReference type="OrthoDB" id="5396104at2759"/>
<evidence type="ECO:0000313" key="2">
    <source>
        <dbReference type="EMBL" id="KAF2640266.1"/>
    </source>
</evidence>